<gene>
    <name evidence="1" type="ORF">GALMADRAFT_161155</name>
</gene>
<name>A0A067SND2_GALM3</name>
<keyword evidence="2" id="KW-1185">Reference proteome</keyword>
<dbReference type="Proteomes" id="UP000027222">
    <property type="component" value="Unassembled WGS sequence"/>
</dbReference>
<proteinExistence type="predicted"/>
<accession>A0A067SND2</accession>
<dbReference type="AlphaFoldDB" id="A0A067SND2"/>
<sequence>MGCLGVVNRPMISEWAKMWLRNVSFVSFPNTLSFSPQYLPDLDQVGETMRIYAPPNLPAPTFVHSLNTRTLPPYFTVRHDDAFNYEPFTLLTDDGPLITLSGSAHASEEALYMKALLEERGGGKDSWTGFSGTPARGGAWILDEVCPPSKTISCPPFVSVIHLASVGLTGSSIEVNVPVLSFLDFDVSTANLAYDSSRNVITPDFFPQHHPSRHHHPRWFRYRGPSTRALLCRLPRFGPVFAFDFTPRHLRLKYLGQRLYLRSICIGFCLPTTPARTSSLNVFPSALNLGVEEPSDDNVMAAYLQRGHIKRSTRMNSYNRSRRCCFQRGGVDESF</sequence>
<dbReference type="EMBL" id="KL142409">
    <property type="protein sequence ID" value="KDR68293.1"/>
    <property type="molecule type" value="Genomic_DNA"/>
</dbReference>
<dbReference type="HOGENOM" id="CLU_829112_0_0_1"/>
<evidence type="ECO:0000313" key="2">
    <source>
        <dbReference type="Proteomes" id="UP000027222"/>
    </source>
</evidence>
<organism evidence="1 2">
    <name type="scientific">Galerina marginata (strain CBS 339.88)</name>
    <dbReference type="NCBI Taxonomy" id="685588"/>
    <lineage>
        <taxon>Eukaryota</taxon>
        <taxon>Fungi</taxon>
        <taxon>Dikarya</taxon>
        <taxon>Basidiomycota</taxon>
        <taxon>Agaricomycotina</taxon>
        <taxon>Agaricomycetes</taxon>
        <taxon>Agaricomycetidae</taxon>
        <taxon>Agaricales</taxon>
        <taxon>Agaricineae</taxon>
        <taxon>Strophariaceae</taxon>
        <taxon>Galerina</taxon>
    </lineage>
</organism>
<reference evidence="2" key="1">
    <citation type="journal article" date="2014" name="Proc. Natl. Acad. Sci. U.S.A.">
        <title>Extensive sampling of basidiomycete genomes demonstrates inadequacy of the white-rot/brown-rot paradigm for wood decay fungi.</title>
        <authorList>
            <person name="Riley R."/>
            <person name="Salamov A.A."/>
            <person name="Brown D.W."/>
            <person name="Nagy L.G."/>
            <person name="Floudas D."/>
            <person name="Held B.W."/>
            <person name="Levasseur A."/>
            <person name="Lombard V."/>
            <person name="Morin E."/>
            <person name="Otillar R."/>
            <person name="Lindquist E.A."/>
            <person name="Sun H."/>
            <person name="LaButti K.M."/>
            <person name="Schmutz J."/>
            <person name="Jabbour D."/>
            <person name="Luo H."/>
            <person name="Baker S.E."/>
            <person name="Pisabarro A.G."/>
            <person name="Walton J.D."/>
            <person name="Blanchette R.A."/>
            <person name="Henrissat B."/>
            <person name="Martin F."/>
            <person name="Cullen D."/>
            <person name="Hibbett D.S."/>
            <person name="Grigoriev I.V."/>
        </authorList>
    </citation>
    <scope>NUCLEOTIDE SEQUENCE [LARGE SCALE GENOMIC DNA]</scope>
    <source>
        <strain evidence="2">CBS 339.88</strain>
    </source>
</reference>
<evidence type="ECO:0000313" key="1">
    <source>
        <dbReference type="EMBL" id="KDR68293.1"/>
    </source>
</evidence>
<protein>
    <submittedName>
        <fullName evidence="1">Uncharacterized protein</fullName>
    </submittedName>
</protein>